<feature type="compositionally biased region" description="Basic residues" evidence="1">
    <location>
        <begin position="137"/>
        <end position="157"/>
    </location>
</feature>
<dbReference type="InterPro" id="IPR052696">
    <property type="entry name" value="Coiled-coil_domain"/>
</dbReference>
<feature type="region of interest" description="Disordered" evidence="1">
    <location>
        <begin position="135"/>
        <end position="162"/>
    </location>
</feature>
<evidence type="ECO:0000313" key="2">
    <source>
        <dbReference type="EMBL" id="KAH0512776.1"/>
    </source>
</evidence>
<organism evidence="2 3">
    <name type="scientific">Microtus ochrogaster</name>
    <name type="common">Prairie vole</name>
    <dbReference type="NCBI Taxonomy" id="79684"/>
    <lineage>
        <taxon>Eukaryota</taxon>
        <taxon>Metazoa</taxon>
        <taxon>Chordata</taxon>
        <taxon>Craniata</taxon>
        <taxon>Vertebrata</taxon>
        <taxon>Euteleostomi</taxon>
        <taxon>Mammalia</taxon>
        <taxon>Eutheria</taxon>
        <taxon>Euarchontoglires</taxon>
        <taxon>Glires</taxon>
        <taxon>Rodentia</taxon>
        <taxon>Myomorpha</taxon>
        <taxon>Muroidea</taxon>
        <taxon>Cricetidae</taxon>
        <taxon>Arvicolinae</taxon>
        <taxon>Microtus</taxon>
    </lineage>
</organism>
<dbReference type="AlphaFoldDB" id="A0A8J6GL09"/>
<feature type="compositionally biased region" description="Acidic residues" evidence="1">
    <location>
        <begin position="276"/>
        <end position="286"/>
    </location>
</feature>
<dbReference type="InterPro" id="IPR027889">
    <property type="entry name" value="CCER1"/>
</dbReference>
<feature type="compositionally biased region" description="Acidic residues" evidence="1">
    <location>
        <begin position="293"/>
        <end position="340"/>
    </location>
</feature>
<feature type="compositionally biased region" description="Basic and acidic residues" evidence="1">
    <location>
        <begin position="1"/>
        <end position="11"/>
    </location>
</feature>
<dbReference type="Proteomes" id="UP000710432">
    <property type="component" value="Unassembled WGS sequence"/>
</dbReference>
<feature type="region of interest" description="Disordered" evidence="1">
    <location>
        <begin position="1"/>
        <end position="70"/>
    </location>
</feature>
<feature type="region of interest" description="Disordered" evidence="1">
    <location>
        <begin position="251"/>
        <end position="351"/>
    </location>
</feature>
<accession>A0A8J6GL09</accession>
<protein>
    <submittedName>
        <fullName evidence="2">Coiled-coil domain-containing glutamate-rich protein 1</fullName>
    </submittedName>
</protein>
<dbReference type="PANTHER" id="PTHR37337:SF1">
    <property type="entry name" value="COILED-COIL DOMAIN-CONTAINING GLUTAMATE-RICH PROTEIN 1"/>
    <property type="match status" value="1"/>
</dbReference>
<evidence type="ECO:0000313" key="3">
    <source>
        <dbReference type="Proteomes" id="UP000710432"/>
    </source>
</evidence>
<name>A0A8J6GL09_MICOH</name>
<feature type="compositionally biased region" description="Basic residues" evidence="1">
    <location>
        <begin position="31"/>
        <end position="45"/>
    </location>
</feature>
<dbReference type="Pfam" id="PF15482">
    <property type="entry name" value="CCER1"/>
    <property type="match status" value="1"/>
</dbReference>
<feature type="compositionally biased region" description="Basic and acidic residues" evidence="1">
    <location>
        <begin position="46"/>
        <end position="57"/>
    </location>
</feature>
<dbReference type="EMBL" id="JAATJU010021800">
    <property type="protein sequence ID" value="KAH0512776.1"/>
    <property type="molecule type" value="Genomic_DNA"/>
</dbReference>
<evidence type="ECO:0000256" key="1">
    <source>
        <dbReference type="SAM" id="MobiDB-lite"/>
    </source>
</evidence>
<gene>
    <name evidence="2" type="ORF">LTLLF_103870</name>
</gene>
<dbReference type="PANTHER" id="PTHR37337">
    <property type="entry name" value="COILED-COIL DOMAIN-CONTAINING GLUTAMATE-RICH PROTEIN 1"/>
    <property type="match status" value="1"/>
</dbReference>
<proteinExistence type="predicted"/>
<reference evidence="2" key="1">
    <citation type="submission" date="2020-03" db="EMBL/GenBank/DDBJ databases">
        <title>Studies in the Genomics of Life Span.</title>
        <authorList>
            <person name="Glass D."/>
        </authorList>
    </citation>
    <scope>NUCLEOTIDE SEQUENCE</scope>
    <source>
        <strain evidence="2">LTLLF</strain>
        <tissue evidence="2">Muscle</tissue>
    </source>
</reference>
<comment type="caution">
    <text evidence="2">The sequence shown here is derived from an EMBL/GenBank/DDBJ whole genome shotgun (WGS) entry which is preliminary data.</text>
</comment>
<sequence length="399" mass="45965">MTQTVNEREDPLNLGGGGWASSIPLRTWSSYHRRQRGSQMSKRRYRDGTKAEYEAPRKQPKQQHSPGPWYQPPRGPYWAVYSNWGRCGEPWRPPLMAVHSPLCPAQMIRAYGLHPVCLCCCCSWSGPWNPCWERPPGRKKRWGRRSRGLRRQSRRSFPRSPPIDLSKLLRPVNLYGWRAPGMRAPRNTTQFIMNQVYEDMRQQEKMERQQAVLRAQQAQASGTTPGDFTVNEAPHCSVEEDAQLPEDLYGFMQDPSLTFSPAPVQQIPSPTPQRVEEEEKNDDECGEVCGEKEESEEEEKEEDREAEDEDVDEEEVGEADTMEGGEDDQEEEDMLEEEGLEAGQQREEDKFLPLGMPLSILVGDEEERENFINYDLLSREQRIPNVPEADLFMVPDIGH</sequence>